<reference evidence="2" key="1">
    <citation type="submission" date="2025-08" db="UniProtKB">
        <authorList>
            <consortium name="Ensembl"/>
        </authorList>
    </citation>
    <scope>IDENTIFICATION</scope>
</reference>
<proteinExistence type="predicted"/>
<dbReference type="InterPro" id="IPR028011">
    <property type="entry name" value="DUF4476"/>
</dbReference>
<protein>
    <recommendedName>
        <fullName evidence="1">DUF4476 domain-containing protein</fullName>
    </recommendedName>
</protein>
<dbReference type="Pfam" id="PF14771">
    <property type="entry name" value="DUF4476"/>
    <property type="match status" value="1"/>
</dbReference>
<dbReference type="PANTHER" id="PTHR14880">
    <property type="entry name" value="PROLINE AND SERINE-RICH PROTEIN 1"/>
    <property type="match status" value="1"/>
</dbReference>
<name>A0A8D1FSB0_PIG</name>
<evidence type="ECO:0000259" key="1">
    <source>
        <dbReference type="Pfam" id="PF14771"/>
    </source>
</evidence>
<evidence type="ECO:0000313" key="3">
    <source>
        <dbReference type="Proteomes" id="UP000694722"/>
    </source>
</evidence>
<dbReference type="InterPro" id="IPR042616">
    <property type="entry name" value="PROSER1"/>
</dbReference>
<dbReference type="PANTHER" id="PTHR14880:SF2">
    <property type="entry name" value="PROLINE AND SERINE-RICH PROTEIN 1"/>
    <property type="match status" value="1"/>
</dbReference>
<evidence type="ECO:0000313" key="2">
    <source>
        <dbReference type="Ensembl" id="ENSSSCP00040039465.1"/>
    </source>
</evidence>
<dbReference type="Proteomes" id="UP000694722">
    <property type="component" value="Unplaced"/>
</dbReference>
<sequence>MKALQHKMVAVHPAEVVNILNCFTFSKDKLVALELLASNIVDAQNSRPIEDLFRINMSEKKRCKRVLEQVIPSRLVFLNSDEEESSSLIPVLTLMSNLSAVMRWVKKDTPAGCDGEREMRGGPWRMKRWLESEKPVDPSV</sequence>
<dbReference type="AlphaFoldDB" id="A0A8D1FSB0"/>
<feature type="domain" description="DUF4476" evidence="1">
    <location>
        <begin position="3"/>
        <end position="67"/>
    </location>
</feature>
<organism evidence="2 3">
    <name type="scientific">Sus scrofa</name>
    <name type="common">Pig</name>
    <dbReference type="NCBI Taxonomy" id="9823"/>
    <lineage>
        <taxon>Eukaryota</taxon>
        <taxon>Metazoa</taxon>
        <taxon>Chordata</taxon>
        <taxon>Craniata</taxon>
        <taxon>Vertebrata</taxon>
        <taxon>Euteleostomi</taxon>
        <taxon>Mammalia</taxon>
        <taxon>Eutheria</taxon>
        <taxon>Laurasiatheria</taxon>
        <taxon>Artiodactyla</taxon>
        <taxon>Suina</taxon>
        <taxon>Suidae</taxon>
        <taxon>Sus</taxon>
    </lineage>
</organism>
<accession>A0A8D1FSB0</accession>
<dbReference type="Ensembl" id="ENSSSCT00040089783.1">
    <property type="protein sequence ID" value="ENSSSCP00040039465.1"/>
    <property type="gene ID" value="ENSSSCG00040065787.1"/>
</dbReference>